<keyword evidence="5" id="KW-0653">Protein transport</keyword>
<evidence type="ECO:0000256" key="3">
    <source>
        <dbReference type="ARBA" id="ARBA00022448"/>
    </source>
</evidence>
<organism evidence="9 11">
    <name type="scientific">Enterococcus silesiacus</name>
    <dbReference type="NCBI Taxonomy" id="332949"/>
    <lineage>
        <taxon>Bacteria</taxon>
        <taxon>Bacillati</taxon>
        <taxon>Bacillota</taxon>
        <taxon>Bacilli</taxon>
        <taxon>Lactobacillales</taxon>
        <taxon>Enterococcaceae</taxon>
        <taxon>Enterococcus</taxon>
    </lineage>
</organism>
<evidence type="ECO:0000256" key="1">
    <source>
        <dbReference type="ARBA" id="ARBA00004196"/>
    </source>
</evidence>
<dbReference type="FunFam" id="3.90.76.10:FF:000001">
    <property type="entry name" value="Oligopeptide ABC transporter substrate-binding protein"/>
    <property type="match status" value="1"/>
</dbReference>
<evidence type="ECO:0000256" key="5">
    <source>
        <dbReference type="ARBA" id="ARBA00022856"/>
    </source>
</evidence>
<evidence type="ECO:0000256" key="6">
    <source>
        <dbReference type="SAM" id="SignalP"/>
    </source>
</evidence>
<dbReference type="InterPro" id="IPR030678">
    <property type="entry name" value="Peptide/Ni-bd"/>
</dbReference>
<dbReference type="SUPFAM" id="SSF53850">
    <property type="entry name" value="Periplasmic binding protein-like II"/>
    <property type="match status" value="1"/>
</dbReference>
<dbReference type="Gene3D" id="3.10.105.10">
    <property type="entry name" value="Dipeptide-binding Protein, Domain 3"/>
    <property type="match status" value="1"/>
</dbReference>
<dbReference type="InterPro" id="IPR039424">
    <property type="entry name" value="SBP_5"/>
</dbReference>
<dbReference type="AlphaFoldDB" id="A0A0S3KER1"/>
<dbReference type="Proteomes" id="UP000065511">
    <property type="component" value="Chromosome"/>
</dbReference>
<dbReference type="GO" id="GO:0043190">
    <property type="term" value="C:ATP-binding cassette (ABC) transporter complex"/>
    <property type="evidence" value="ECO:0007669"/>
    <property type="project" value="InterPro"/>
</dbReference>
<feature type="domain" description="Solute-binding protein family 5" evidence="7">
    <location>
        <begin position="84"/>
        <end position="469"/>
    </location>
</feature>
<dbReference type="GO" id="GO:1904680">
    <property type="term" value="F:peptide transmembrane transporter activity"/>
    <property type="evidence" value="ECO:0007669"/>
    <property type="project" value="TreeGrafter"/>
</dbReference>
<dbReference type="PANTHER" id="PTHR30290">
    <property type="entry name" value="PERIPLASMIC BINDING COMPONENT OF ABC TRANSPORTER"/>
    <property type="match status" value="1"/>
</dbReference>
<keyword evidence="4 6" id="KW-0732">Signal</keyword>
<dbReference type="GO" id="GO:0030288">
    <property type="term" value="C:outer membrane-bounded periplasmic space"/>
    <property type="evidence" value="ECO:0007669"/>
    <property type="project" value="UniProtKB-ARBA"/>
</dbReference>
<evidence type="ECO:0000313" key="9">
    <source>
        <dbReference type="EMBL" id="OJG87247.1"/>
    </source>
</evidence>
<dbReference type="KEGG" id="ess:ATZ33_15760"/>
<dbReference type="InterPro" id="IPR000914">
    <property type="entry name" value="SBP_5_dom"/>
</dbReference>
<evidence type="ECO:0000259" key="7">
    <source>
        <dbReference type="Pfam" id="PF00496"/>
    </source>
</evidence>
<dbReference type="Gene3D" id="3.90.76.10">
    <property type="entry name" value="Dipeptide-binding Protein, Domain 1"/>
    <property type="match status" value="1"/>
</dbReference>
<feature type="chain" id="PRO_5044546832" evidence="6">
    <location>
        <begin position="25"/>
        <end position="549"/>
    </location>
</feature>
<comment type="similarity">
    <text evidence="2">Belongs to the bacterial solute-binding protein 5 family.</text>
</comment>
<dbReference type="PROSITE" id="PS51257">
    <property type="entry name" value="PROKAR_LIPOPROTEIN"/>
    <property type="match status" value="1"/>
</dbReference>
<evidence type="ECO:0000256" key="4">
    <source>
        <dbReference type="ARBA" id="ARBA00022729"/>
    </source>
</evidence>
<dbReference type="EMBL" id="JXLC01000029">
    <property type="protein sequence ID" value="OJG87247.1"/>
    <property type="molecule type" value="Genomic_DNA"/>
</dbReference>
<gene>
    <name evidence="8" type="ORF">ATZ33_15760</name>
    <name evidence="9" type="ORF">RV15_GL002011</name>
</gene>
<evidence type="ECO:0000313" key="8">
    <source>
        <dbReference type="EMBL" id="ALS02781.1"/>
    </source>
</evidence>
<dbReference type="Proteomes" id="UP000183039">
    <property type="component" value="Unassembled WGS sequence"/>
</dbReference>
<dbReference type="CDD" id="cd08504">
    <property type="entry name" value="PBP2_OppA"/>
    <property type="match status" value="1"/>
</dbReference>
<name>A0A0S3KER1_9ENTE</name>
<evidence type="ECO:0000256" key="2">
    <source>
        <dbReference type="ARBA" id="ARBA00005695"/>
    </source>
</evidence>
<dbReference type="GO" id="GO:0015833">
    <property type="term" value="P:peptide transport"/>
    <property type="evidence" value="ECO:0007669"/>
    <property type="project" value="UniProtKB-KW"/>
</dbReference>
<dbReference type="PIRSF" id="PIRSF002741">
    <property type="entry name" value="MppA"/>
    <property type="match status" value="1"/>
</dbReference>
<keyword evidence="5" id="KW-0571">Peptide transport</keyword>
<dbReference type="FunFam" id="3.10.105.10:FF:000001">
    <property type="entry name" value="Oligopeptide ABC transporter, oligopeptide-binding protein"/>
    <property type="match status" value="1"/>
</dbReference>
<dbReference type="RefSeq" id="WP_071878989.1">
    <property type="nucleotide sequence ID" value="NZ_JXLC01000029.1"/>
</dbReference>
<feature type="signal peptide" evidence="6">
    <location>
        <begin position="1"/>
        <end position="24"/>
    </location>
</feature>
<sequence>MKNTTLGYLLTAASCIILLSGCGASNEKTGETNQKSAKNEQTFSVVAKQEIPSIDASVTNDVVGWGVLKNTGEGLFRSDKKGKLIPAGAAEMPKISEDGLTYTFKLREDAVWSNGDPVVAQDYVYGWQRTVEPKTASEVSYLFEPIKNYQAIMDGKIPAKELEVKALGDHELEVTLESPVPYMESLLSLPPFFPQNEKTISENGEKYASSSDHMVYNGPFVLSEFDGAGTDTKWAYLKNEKYWDQDNVTMAKINFDVVKEDATALNLFQDGQTDDIVVTGELAQQMVDDPAFFSQDMSNATYVEYNQAKKEFQNEHLRKAISYALDRQTLVDQVLGDGSIAATGLVPKNMSFNPETEADFVKDSGNHLKYDPEKAKEYWAKAKTELGIDSLKINLLSSDADSAKKVVEYMQGAIQGTLKGVTVEVSSVPLSVRLERGNKGDFDMILVGWGAEYNDPSVFLELFASDNINNSGKYTNKEFDQYLKASATTNASDPKARWNDLIEAEDVLMNTMGVCPVYQKAEAHLRNPKVKGIVPSGPEYDYKWTSIEK</sequence>
<dbReference type="Pfam" id="PF00496">
    <property type="entry name" value="SBP_bac_5"/>
    <property type="match status" value="1"/>
</dbReference>
<protein>
    <submittedName>
        <fullName evidence="8">Peptide ABC transporter substrate-binding protein</fullName>
    </submittedName>
</protein>
<dbReference type="Gene3D" id="3.40.190.10">
    <property type="entry name" value="Periplasmic binding protein-like II"/>
    <property type="match status" value="1"/>
</dbReference>
<reference evidence="8 10" key="2">
    <citation type="submission" date="2015-12" db="EMBL/GenBank/DDBJ databases">
        <authorList>
            <person name="Lauer A."/>
            <person name="Humrighouse B."/>
            <person name="Loparev V."/>
            <person name="Shewmaker P.L."/>
            <person name="Whitney A.M."/>
            <person name="McLaughlin R.W."/>
        </authorList>
    </citation>
    <scope>NUCLEOTIDE SEQUENCE [LARGE SCALE GENOMIC DNA]</scope>
    <source>
        <strain evidence="8 10">LMG 23085</strain>
    </source>
</reference>
<accession>A0A0S3KER1</accession>
<reference evidence="9 11" key="1">
    <citation type="submission" date="2014-12" db="EMBL/GenBank/DDBJ databases">
        <title>Draft genome sequences of 29 type strains of Enterococci.</title>
        <authorList>
            <person name="Zhong Z."/>
            <person name="Sun Z."/>
            <person name="Liu W."/>
            <person name="Zhang W."/>
            <person name="Zhang H."/>
        </authorList>
    </citation>
    <scope>NUCLEOTIDE SEQUENCE [LARGE SCALE GENOMIC DNA]</scope>
    <source>
        <strain evidence="9 11">DSM 22801</strain>
    </source>
</reference>
<proteinExistence type="inferred from homology"/>
<evidence type="ECO:0000313" key="11">
    <source>
        <dbReference type="Proteomes" id="UP000183039"/>
    </source>
</evidence>
<keyword evidence="10" id="KW-1185">Reference proteome</keyword>
<dbReference type="OrthoDB" id="2255988at2"/>
<dbReference type="PANTHER" id="PTHR30290:SF10">
    <property type="entry name" value="PERIPLASMIC OLIGOPEPTIDE-BINDING PROTEIN-RELATED"/>
    <property type="match status" value="1"/>
</dbReference>
<keyword evidence="3" id="KW-0813">Transport</keyword>
<comment type="subcellular location">
    <subcellularLocation>
        <location evidence="1">Cell envelope</location>
    </subcellularLocation>
</comment>
<evidence type="ECO:0000313" key="10">
    <source>
        <dbReference type="Proteomes" id="UP000065511"/>
    </source>
</evidence>
<dbReference type="EMBL" id="CP013614">
    <property type="protein sequence ID" value="ALS02781.1"/>
    <property type="molecule type" value="Genomic_DNA"/>
</dbReference>